<proteinExistence type="inferred from homology"/>
<dbReference type="PANTHER" id="PTHR31650">
    <property type="entry name" value="O-ACYLTRANSFERASE (WSD1-LIKE) FAMILY PROTEIN"/>
    <property type="match status" value="1"/>
</dbReference>
<evidence type="ECO:0000256" key="1">
    <source>
        <dbReference type="ARBA" id="ARBA00004162"/>
    </source>
</evidence>
<dbReference type="EMBL" id="AWWV01008823">
    <property type="protein sequence ID" value="OMO89125.1"/>
    <property type="molecule type" value="Genomic_DNA"/>
</dbReference>
<evidence type="ECO:0000256" key="6">
    <source>
        <dbReference type="ARBA" id="ARBA00022824"/>
    </source>
</evidence>
<dbReference type="InterPro" id="IPR045034">
    <property type="entry name" value="O-acyltransferase_WSD1-like"/>
</dbReference>
<dbReference type="GO" id="GO:0019432">
    <property type="term" value="P:triglyceride biosynthetic process"/>
    <property type="evidence" value="ECO:0007669"/>
    <property type="project" value="UniProtKB-UniPathway"/>
</dbReference>
<feature type="non-terminal residue" evidence="13">
    <location>
        <position position="375"/>
    </location>
</feature>
<dbReference type="InterPro" id="IPR009721">
    <property type="entry name" value="O-acyltransferase_WSD1_C"/>
</dbReference>
<keyword evidence="6" id="KW-0256">Endoplasmic reticulum</keyword>
<feature type="domain" description="O-acyltransferase WSD1-like N-terminal" evidence="11">
    <location>
        <begin position="51"/>
        <end position="245"/>
    </location>
</feature>
<evidence type="ECO:0000313" key="14">
    <source>
        <dbReference type="Proteomes" id="UP000188268"/>
    </source>
</evidence>
<reference evidence="13 14" key="1">
    <citation type="submission" date="2013-09" db="EMBL/GenBank/DDBJ databases">
        <title>Corchorus capsularis genome sequencing.</title>
        <authorList>
            <person name="Alam M."/>
            <person name="Haque M.S."/>
            <person name="Islam M.S."/>
            <person name="Emdad E.M."/>
            <person name="Islam M.M."/>
            <person name="Ahmed B."/>
            <person name="Halim A."/>
            <person name="Hossen Q.M.M."/>
            <person name="Hossain M.Z."/>
            <person name="Ahmed R."/>
            <person name="Khan M.M."/>
            <person name="Islam R."/>
            <person name="Rashid M.M."/>
            <person name="Khan S.A."/>
            <person name="Rahman M.S."/>
            <person name="Alam M."/>
        </authorList>
    </citation>
    <scope>NUCLEOTIDE SEQUENCE [LARGE SCALE GENOMIC DNA]</scope>
    <source>
        <strain evidence="14">cv. CVL-1</strain>
        <tissue evidence="13">Whole seedling</tissue>
    </source>
</reference>
<evidence type="ECO:0000256" key="10">
    <source>
        <dbReference type="ARBA" id="ARBA00048109"/>
    </source>
</evidence>
<keyword evidence="5" id="KW-0808">Transferase</keyword>
<dbReference type="OrthoDB" id="619536at2759"/>
<dbReference type="InterPro" id="IPR004255">
    <property type="entry name" value="O-acyltransferase_WSD1_N"/>
</dbReference>
<comment type="pathway">
    <text evidence="3">Glycerolipid metabolism; triacylglycerol biosynthesis.</text>
</comment>
<organism evidence="13 14">
    <name type="scientific">Corchorus capsularis</name>
    <name type="common">Jute</name>
    <dbReference type="NCBI Taxonomy" id="210143"/>
    <lineage>
        <taxon>Eukaryota</taxon>
        <taxon>Viridiplantae</taxon>
        <taxon>Streptophyta</taxon>
        <taxon>Embryophyta</taxon>
        <taxon>Tracheophyta</taxon>
        <taxon>Spermatophyta</taxon>
        <taxon>Magnoliopsida</taxon>
        <taxon>eudicotyledons</taxon>
        <taxon>Gunneridae</taxon>
        <taxon>Pentapetalae</taxon>
        <taxon>rosids</taxon>
        <taxon>malvids</taxon>
        <taxon>Malvales</taxon>
        <taxon>Malvaceae</taxon>
        <taxon>Grewioideae</taxon>
        <taxon>Apeibeae</taxon>
        <taxon>Corchorus</taxon>
    </lineage>
</organism>
<dbReference type="PANTHER" id="PTHR31650:SF38">
    <property type="entry name" value="O-ACYLTRANSFERASE WSD1-LIKE"/>
    <property type="match status" value="1"/>
</dbReference>
<dbReference type="GO" id="GO:0047196">
    <property type="term" value="F:long-chain-alcohol O-fatty-acyltransferase activity"/>
    <property type="evidence" value="ECO:0007669"/>
    <property type="project" value="UniProtKB-EC"/>
</dbReference>
<comment type="catalytic activity">
    <reaction evidence="9">
        <text>a long chain fatty alcohol + a fatty acyl-CoA = a long-chain alcohol wax ester + CoA</text>
        <dbReference type="Rhea" id="RHEA:38443"/>
        <dbReference type="ChEBI" id="CHEBI:17135"/>
        <dbReference type="ChEBI" id="CHEBI:57287"/>
        <dbReference type="ChEBI" id="CHEBI:77636"/>
        <dbReference type="ChEBI" id="CHEBI:235323"/>
        <dbReference type="EC" id="2.3.1.75"/>
    </reaction>
</comment>
<protein>
    <submittedName>
        <fullName evidence="13">Uncharacterized protein</fullName>
    </submittedName>
</protein>
<name>A0A1R3J2T1_COCAP</name>
<accession>A0A1R3J2T1</accession>
<dbReference type="Pfam" id="PF03007">
    <property type="entry name" value="WS_DGAT_cat"/>
    <property type="match status" value="1"/>
</dbReference>
<evidence type="ECO:0000256" key="9">
    <source>
        <dbReference type="ARBA" id="ARBA00047604"/>
    </source>
</evidence>
<sequence>MANELLSWNRFLKRLVNGHPTRKLENCHYLLLLKELLGIGSVKIADEKNSKELKWVQTEIDLDNHIIVPKVDNMEPKAADQYVEDYISNLTKTNLSMSIPMWDAHLLNVKTSDGAVSHLVFRVHHSLGDGTSFISLLLSCSRQLSDPNSLPTFPAPKKKPISTSVWSRLFGVFIRIWTVLLVYWNTLVDVLFVVATTYFLKDTQTPLKAPSADVAFTPRRIVRCVLPLPEVKFIKNATNTTVNDVLVAVTEAALSRYLNRKYSMIIKKKESAMENNLPKNIRFRTTLFFNLRSSPGIHPLDEMMKKKSKAEWGNKIGYVIFPFTIGLKENPLDHIREVKVRMDRKKASLEAKFRFFIATVFLRFYRTKVSTDPLN</sequence>
<comment type="catalytic activity">
    <reaction evidence="10">
        <text>an acyl-CoA + a 1,2-diacyl-sn-glycerol = a triacyl-sn-glycerol + CoA</text>
        <dbReference type="Rhea" id="RHEA:10868"/>
        <dbReference type="ChEBI" id="CHEBI:17815"/>
        <dbReference type="ChEBI" id="CHEBI:57287"/>
        <dbReference type="ChEBI" id="CHEBI:58342"/>
        <dbReference type="ChEBI" id="CHEBI:64615"/>
        <dbReference type="EC" id="2.3.1.20"/>
    </reaction>
</comment>
<dbReference type="UniPathway" id="UPA00282"/>
<evidence type="ECO:0000256" key="5">
    <source>
        <dbReference type="ARBA" id="ARBA00022679"/>
    </source>
</evidence>
<dbReference type="Pfam" id="PF06974">
    <property type="entry name" value="WS_DGAT_C"/>
    <property type="match status" value="1"/>
</dbReference>
<evidence type="ECO:0000259" key="11">
    <source>
        <dbReference type="Pfam" id="PF03007"/>
    </source>
</evidence>
<comment type="subcellular location">
    <subcellularLocation>
        <location evidence="1">Cell membrane</location>
        <topology evidence="1">Single-pass membrane protein</topology>
    </subcellularLocation>
    <subcellularLocation>
        <location evidence="2">Endoplasmic reticulum membrane</location>
    </subcellularLocation>
</comment>
<evidence type="ECO:0000256" key="4">
    <source>
        <dbReference type="ARBA" id="ARBA00005189"/>
    </source>
</evidence>
<dbReference type="GO" id="GO:0004144">
    <property type="term" value="F:diacylglycerol O-acyltransferase activity"/>
    <property type="evidence" value="ECO:0007669"/>
    <property type="project" value="UniProtKB-EC"/>
</dbReference>
<dbReference type="GO" id="GO:0005789">
    <property type="term" value="C:endoplasmic reticulum membrane"/>
    <property type="evidence" value="ECO:0007669"/>
    <property type="project" value="UniProtKB-SubCell"/>
</dbReference>
<comment type="caution">
    <text evidence="13">The sequence shown here is derived from an EMBL/GenBank/DDBJ whole genome shotgun (WGS) entry which is preliminary data.</text>
</comment>
<evidence type="ECO:0000256" key="7">
    <source>
        <dbReference type="ARBA" id="ARBA00023315"/>
    </source>
</evidence>
<dbReference type="STRING" id="210143.A0A1R3J2T1"/>
<dbReference type="Gramene" id="OMO89125">
    <property type="protein sequence ID" value="OMO89125"/>
    <property type="gene ID" value="CCACVL1_08011"/>
</dbReference>
<evidence type="ECO:0000259" key="12">
    <source>
        <dbReference type="Pfam" id="PF06974"/>
    </source>
</evidence>
<evidence type="ECO:0000256" key="8">
    <source>
        <dbReference type="ARBA" id="ARBA00024360"/>
    </source>
</evidence>
<evidence type="ECO:0000256" key="2">
    <source>
        <dbReference type="ARBA" id="ARBA00004586"/>
    </source>
</evidence>
<dbReference type="AlphaFoldDB" id="A0A1R3J2T1"/>
<dbReference type="GO" id="GO:0005886">
    <property type="term" value="C:plasma membrane"/>
    <property type="evidence" value="ECO:0007669"/>
    <property type="project" value="UniProtKB-SubCell"/>
</dbReference>
<comment type="similarity">
    <text evidence="8">In the N-terminal section; belongs to the long-chain O-acyltransferase family.</text>
</comment>
<keyword evidence="14" id="KW-1185">Reference proteome</keyword>
<dbReference type="Proteomes" id="UP000188268">
    <property type="component" value="Unassembled WGS sequence"/>
</dbReference>
<evidence type="ECO:0000256" key="3">
    <source>
        <dbReference type="ARBA" id="ARBA00004771"/>
    </source>
</evidence>
<comment type="pathway">
    <text evidence="4">Lipid metabolism.</text>
</comment>
<feature type="domain" description="O-acyltransferase WSD1 C-terminal" evidence="12">
    <location>
        <begin position="312"/>
        <end position="370"/>
    </location>
</feature>
<gene>
    <name evidence="13" type="ORF">CCACVL1_08011</name>
</gene>
<keyword evidence="7" id="KW-0012">Acyltransferase</keyword>
<evidence type="ECO:0000313" key="13">
    <source>
        <dbReference type="EMBL" id="OMO89125.1"/>
    </source>
</evidence>